<dbReference type="AlphaFoldDB" id="A0A1H7QL33"/>
<dbReference type="SMART" id="SM00710">
    <property type="entry name" value="PbH1"/>
    <property type="match status" value="5"/>
</dbReference>
<accession>A0A1H7QL33</accession>
<dbReference type="InterPro" id="IPR039513">
    <property type="entry name" value="PL-6"/>
</dbReference>
<dbReference type="InterPro" id="IPR011050">
    <property type="entry name" value="Pectin_lyase_fold/virulence"/>
</dbReference>
<dbReference type="STRING" id="573321.SAMN04488505_102379"/>
<keyword evidence="2" id="KW-1185">Reference proteome</keyword>
<dbReference type="Pfam" id="PF14592">
    <property type="entry name" value="Chondroitinas_B"/>
    <property type="match status" value="1"/>
</dbReference>
<sequence>MCCMVSTVYARQNEITITAKAGQTINLQPTYQDGILLIRGEGTEKRPAIVDGRGITVLTGNNQLYVIGKYIIVQNVKILNPDLIKGIRSVVSFRYKKETGMNSTIKNFQFIQEPGQVSITTYSWLEVFGQNNTVTGCLFKGKTTRNPIMHIDVDDDQPDNHVISGNTFTDIPVHPGEALECIRIGLGKGISGTLVKDNVFKRCFGDSETLSSKSSGNKMTGNYFFECRAGISLRGGNNNSVSGNVFYNTKNALRMSGSGHQVDNNYFFNNPIATDNGGALVLMVGGPLPDCNYEVVKNITIESNIFLNYLGLRVLKPGDQCDDYPSNIIFRHNTFMKGKQAYDLNDTTVAEFRSSIEPALVKGPAAAAVGFNKAAAGKIQPADDRLKIGVHKNGAVMFSNCDFGPGFFSPKLKAANNANGDGRYNEIQQKLNDIRAQDPKK</sequence>
<protein>
    <submittedName>
        <fullName evidence="1">Parallel beta-helix repeat (Two copies)</fullName>
    </submittedName>
</protein>
<dbReference type="InterPro" id="IPR012334">
    <property type="entry name" value="Pectin_lyas_fold"/>
</dbReference>
<dbReference type="Proteomes" id="UP000198984">
    <property type="component" value="Unassembled WGS sequence"/>
</dbReference>
<dbReference type="SUPFAM" id="SSF51126">
    <property type="entry name" value="Pectin lyase-like"/>
    <property type="match status" value="1"/>
</dbReference>
<dbReference type="InterPro" id="IPR006626">
    <property type="entry name" value="PbH1"/>
</dbReference>
<evidence type="ECO:0000313" key="1">
    <source>
        <dbReference type="EMBL" id="SEL48623.1"/>
    </source>
</evidence>
<dbReference type="InterPro" id="IPR022441">
    <property type="entry name" value="Para_beta_helix_rpt-2"/>
</dbReference>
<gene>
    <name evidence="1" type="ORF">SAMN04488505_102379</name>
</gene>
<proteinExistence type="predicted"/>
<evidence type="ECO:0000313" key="2">
    <source>
        <dbReference type="Proteomes" id="UP000198984"/>
    </source>
</evidence>
<dbReference type="EMBL" id="FOBB01000002">
    <property type="protein sequence ID" value="SEL48623.1"/>
    <property type="molecule type" value="Genomic_DNA"/>
</dbReference>
<name>A0A1H7QL33_9BACT</name>
<reference evidence="1 2" key="1">
    <citation type="submission" date="2016-10" db="EMBL/GenBank/DDBJ databases">
        <authorList>
            <person name="de Groot N.N."/>
        </authorList>
    </citation>
    <scope>NUCLEOTIDE SEQUENCE [LARGE SCALE GENOMIC DNA]</scope>
    <source>
        <strain evidence="1 2">DSM 21039</strain>
    </source>
</reference>
<dbReference type="NCBIfam" id="TIGR03804">
    <property type="entry name" value="para_beta_helix"/>
    <property type="match status" value="1"/>
</dbReference>
<dbReference type="Gene3D" id="2.160.20.10">
    <property type="entry name" value="Single-stranded right-handed beta-helix, Pectin lyase-like"/>
    <property type="match status" value="1"/>
</dbReference>
<organism evidence="1 2">
    <name type="scientific">Chitinophaga rupis</name>
    <dbReference type="NCBI Taxonomy" id="573321"/>
    <lineage>
        <taxon>Bacteria</taxon>
        <taxon>Pseudomonadati</taxon>
        <taxon>Bacteroidota</taxon>
        <taxon>Chitinophagia</taxon>
        <taxon>Chitinophagales</taxon>
        <taxon>Chitinophagaceae</taxon>
        <taxon>Chitinophaga</taxon>
    </lineage>
</organism>